<feature type="compositionally biased region" description="Basic and acidic residues" evidence="1">
    <location>
        <begin position="86"/>
        <end position="101"/>
    </location>
</feature>
<evidence type="ECO:0000313" key="3">
    <source>
        <dbReference type="Proteomes" id="UP000279307"/>
    </source>
</evidence>
<reference evidence="2 3" key="1">
    <citation type="journal article" date="2018" name="Genome Res.">
        <title>The genomic architecture and molecular evolution of ant odorant receptors.</title>
        <authorList>
            <person name="McKenzie S.K."/>
            <person name="Kronauer D.J.C."/>
        </authorList>
    </citation>
    <scope>NUCLEOTIDE SEQUENCE [LARGE SCALE GENOMIC DNA]</scope>
    <source>
        <strain evidence="2">Clonal line C1</strain>
    </source>
</reference>
<evidence type="ECO:0000313" key="2">
    <source>
        <dbReference type="EMBL" id="RLU21124.1"/>
    </source>
</evidence>
<feature type="region of interest" description="Disordered" evidence="1">
    <location>
        <begin position="51"/>
        <end position="107"/>
    </location>
</feature>
<accession>A0A3L8DL02</accession>
<gene>
    <name evidence="2" type="ORF">DMN91_005497</name>
</gene>
<protein>
    <submittedName>
        <fullName evidence="2">Uncharacterized protein</fullName>
    </submittedName>
</protein>
<dbReference type="AlphaFoldDB" id="A0A3L8DL02"/>
<dbReference type="Proteomes" id="UP000279307">
    <property type="component" value="Chromosome 6"/>
</dbReference>
<proteinExistence type="predicted"/>
<dbReference type="EMBL" id="QOIP01000006">
    <property type="protein sequence ID" value="RLU21124.1"/>
    <property type="molecule type" value="Genomic_DNA"/>
</dbReference>
<comment type="caution">
    <text evidence="2">The sequence shown here is derived from an EMBL/GenBank/DDBJ whole genome shotgun (WGS) entry which is preliminary data.</text>
</comment>
<sequence>MLSVMVLLRHCDNDRRLIAIINDIMETRVCFGHEEEDAGDHIGEFLRRNGNVRERGRSEEESNQNAHNMPLIAISSDSEEAVSDESAYHSDPREYREDNTEKTVPNA</sequence>
<name>A0A3L8DL02_OOCBI</name>
<feature type="compositionally biased region" description="Basic and acidic residues" evidence="1">
    <location>
        <begin position="51"/>
        <end position="60"/>
    </location>
</feature>
<evidence type="ECO:0000256" key="1">
    <source>
        <dbReference type="SAM" id="MobiDB-lite"/>
    </source>
</evidence>
<organism evidence="2 3">
    <name type="scientific">Ooceraea biroi</name>
    <name type="common">Clonal raider ant</name>
    <name type="synonym">Cerapachys biroi</name>
    <dbReference type="NCBI Taxonomy" id="2015173"/>
    <lineage>
        <taxon>Eukaryota</taxon>
        <taxon>Metazoa</taxon>
        <taxon>Ecdysozoa</taxon>
        <taxon>Arthropoda</taxon>
        <taxon>Hexapoda</taxon>
        <taxon>Insecta</taxon>
        <taxon>Pterygota</taxon>
        <taxon>Neoptera</taxon>
        <taxon>Endopterygota</taxon>
        <taxon>Hymenoptera</taxon>
        <taxon>Apocrita</taxon>
        <taxon>Aculeata</taxon>
        <taxon>Formicoidea</taxon>
        <taxon>Formicidae</taxon>
        <taxon>Dorylinae</taxon>
        <taxon>Ooceraea</taxon>
    </lineage>
</organism>